<dbReference type="Proteomes" id="UP001634394">
    <property type="component" value="Unassembled WGS sequence"/>
</dbReference>
<feature type="compositionally biased region" description="Polar residues" evidence="4">
    <location>
        <begin position="212"/>
        <end position="240"/>
    </location>
</feature>
<dbReference type="PANTHER" id="PTHR13299:SF0">
    <property type="entry name" value="PEROXISOMAL MEMBRANE PROTEIN PEX16"/>
    <property type="match status" value="1"/>
</dbReference>
<feature type="region of interest" description="Disordered" evidence="4">
    <location>
        <begin position="206"/>
        <end position="240"/>
    </location>
</feature>
<keyword evidence="6" id="KW-1185">Reference proteome</keyword>
<dbReference type="GO" id="GO:0005778">
    <property type="term" value="C:peroxisomal membrane"/>
    <property type="evidence" value="ECO:0007669"/>
    <property type="project" value="UniProtKB-SubCell"/>
</dbReference>
<evidence type="ECO:0000313" key="6">
    <source>
        <dbReference type="Proteomes" id="UP001634394"/>
    </source>
</evidence>
<dbReference type="GO" id="GO:0007031">
    <property type="term" value="P:peroxisome organization"/>
    <property type="evidence" value="ECO:0007669"/>
    <property type="project" value="UniProtKB-KW"/>
</dbReference>
<dbReference type="EMBL" id="JBJQND010000017">
    <property type="protein sequence ID" value="KAL3842468.1"/>
    <property type="molecule type" value="Genomic_DNA"/>
</dbReference>
<evidence type="ECO:0000256" key="3">
    <source>
        <dbReference type="RuleBase" id="RU365003"/>
    </source>
</evidence>
<reference evidence="5 6" key="1">
    <citation type="submission" date="2024-11" db="EMBL/GenBank/DDBJ databases">
        <title>Chromosome-level genome assembly of the freshwater bivalve Anodonta woodiana.</title>
        <authorList>
            <person name="Chen X."/>
        </authorList>
    </citation>
    <scope>NUCLEOTIDE SEQUENCE [LARGE SCALE GENOMIC DNA]</scope>
    <source>
        <strain evidence="5">MN2024</strain>
        <tissue evidence="5">Gills</tissue>
    </source>
</reference>
<keyword evidence="3" id="KW-0962">Peroxisome biogenesis</keyword>
<gene>
    <name evidence="5" type="ORF">ACJMK2_020477</name>
</gene>
<dbReference type="AlphaFoldDB" id="A0ABD3U1G2"/>
<evidence type="ECO:0000256" key="2">
    <source>
        <dbReference type="ARBA" id="ARBA00018577"/>
    </source>
</evidence>
<dbReference type="Pfam" id="PF08610">
    <property type="entry name" value="Pex16"/>
    <property type="match status" value="1"/>
</dbReference>
<name>A0ABD3U1G2_SINWO</name>
<proteinExistence type="inferred from homology"/>
<comment type="caution">
    <text evidence="5">The sequence shown here is derived from an EMBL/GenBank/DDBJ whole genome shotgun (WGS) entry which is preliminary data.</text>
</comment>
<organism evidence="5 6">
    <name type="scientific">Sinanodonta woodiana</name>
    <name type="common">Chinese pond mussel</name>
    <name type="synonym">Anodonta woodiana</name>
    <dbReference type="NCBI Taxonomy" id="1069815"/>
    <lineage>
        <taxon>Eukaryota</taxon>
        <taxon>Metazoa</taxon>
        <taxon>Spiralia</taxon>
        <taxon>Lophotrochozoa</taxon>
        <taxon>Mollusca</taxon>
        <taxon>Bivalvia</taxon>
        <taxon>Autobranchia</taxon>
        <taxon>Heteroconchia</taxon>
        <taxon>Palaeoheterodonta</taxon>
        <taxon>Unionida</taxon>
        <taxon>Unionoidea</taxon>
        <taxon>Unionidae</taxon>
        <taxon>Unioninae</taxon>
        <taxon>Sinanodonta</taxon>
    </lineage>
</organism>
<evidence type="ECO:0000256" key="1">
    <source>
        <dbReference type="ARBA" id="ARBA00009505"/>
    </source>
</evidence>
<comment type="subcellular location">
    <subcellularLocation>
        <location evidence="3">Peroxisome membrane</location>
    </subcellularLocation>
</comment>
<comment type="similarity">
    <text evidence="1 3">Belongs to the peroxin-16 family.</text>
</comment>
<sequence>SYITGEKMATSNKVDKFLERLKEKYSEFIRTNPETVTQIEAAIRIFSYLIAGRIENGQVISELIYSSSNLLVLFNDIIIQSAAGKIPKLDLSKERLMRWLTVLEYLEVFLELAAHKKWGQVKAWVVIAIVQITKTIIRFALLKHGACIQSTPPIAPVDRDAVLDKKNGAKNISKDSIETAIDEDIAYSEPEASTFTLVSSGRQMRKLEGAPPNSQRTWIPPTTSTTQNQSGRKITSQRQNESTVLSKQRMWAEGIHIARPLAHLISMYLFGNNGWKPWLLAAGMDVSSMCLMGDTGDLTAKEKAELKRRTLMLLYYLLRSPFYDKYSKEKITYVLKMISDHVPLTGYILRPIMDYLPVWQRVYFYVWAT</sequence>
<evidence type="ECO:0000313" key="5">
    <source>
        <dbReference type="EMBL" id="KAL3842468.1"/>
    </source>
</evidence>
<keyword evidence="3" id="KW-0576">Peroxisome</keyword>
<accession>A0ABD3U1G2</accession>
<evidence type="ECO:0000256" key="4">
    <source>
        <dbReference type="SAM" id="MobiDB-lite"/>
    </source>
</evidence>
<feature type="non-terminal residue" evidence="5">
    <location>
        <position position="1"/>
    </location>
</feature>
<dbReference type="PANTHER" id="PTHR13299">
    <property type="entry name" value="PEROXISOMAL MEMBRANE PROTEIN PEX16"/>
    <property type="match status" value="1"/>
</dbReference>
<dbReference type="InterPro" id="IPR013919">
    <property type="entry name" value="Pex16"/>
</dbReference>
<protein>
    <recommendedName>
        <fullName evidence="2 3">Peroxisomal membrane protein PEX16</fullName>
    </recommendedName>
</protein>